<dbReference type="RefSeq" id="WP_219432900.1">
    <property type="nucleotide sequence ID" value="NZ_CBDEIC010000103.1"/>
</dbReference>
<feature type="transmembrane region" description="Helical" evidence="1">
    <location>
        <begin position="360"/>
        <end position="379"/>
    </location>
</feature>
<feature type="domain" description="Lnb N-terminal periplasmic" evidence="3">
    <location>
        <begin position="27"/>
        <end position="158"/>
    </location>
</feature>
<dbReference type="InterPro" id="IPR025178">
    <property type="entry name" value="Lnb_N"/>
</dbReference>
<feature type="chain" id="PRO_5045993626" evidence="2">
    <location>
        <begin position="20"/>
        <end position="392"/>
    </location>
</feature>
<keyword evidence="1" id="KW-0812">Transmembrane</keyword>
<reference evidence="5 6" key="1">
    <citation type="submission" date="2021-07" db="EMBL/GenBank/DDBJ databases">
        <title>Genomic diversity and antimicrobial resistance of Prevotella spp. isolated from chronic lung disease airways.</title>
        <authorList>
            <person name="Webb K.A."/>
            <person name="Olagoke O.S."/>
            <person name="Baird T."/>
            <person name="Neill J."/>
            <person name="Pham A."/>
            <person name="Wells T.J."/>
            <person name="Ramsay K.A."/>
            <person name="Bell S.C."/>
            <person name="Sarovich D.S."/>
            <person name="Price E.P."/>
        </authorList>
    </citation>
    <scope>NUCLEOTIDE SEQUENCE [LARGE SCALE GENOMIC DNA]</scope>
    <source>
        <strain evidence="5 6">SCHI0027.S.6</strain>
    </source>
</reference>
<feature type="domain" description="Lnb-like transmembrane" evidence="4">
    <location>
        <begin position="252"/>
        <end position="379"/>
    </location>
</feature>
<protein>
    <submittedName>
        <fullName evidence="5">DUF4105 domain-containing protein</fullName>
    </submittedName>
</protein>
<dbReference type="Pfam" id="PF13387">
    <property type="entry name" value="Lnb_N"/>
    <property type="match status" value="1"/>
</dbReference>
<dbReference type="Proteomes" id="UP000812077">
    <property type="component" value="Unassembled WGS sequence"/>
</dbReference>
<accession>A0ABS6Y3R5</accession>
<feature type="transmembrane region" description="Helical" evidence="1">
    <location>
        <begin position="310"/>
        <end position="329"/>
    </location>
</feature>
<keyword evidence="1" id="KW-0472">Membrane</keyword>
<dbReference type="EMBL" id="JAHXCP010000003">
    <property type="protein sequence ID" value="MBW4754133.1"/>
    <property type="molecule type" value="Genomic_DNA"/>
</dbReference>
<feature type="transmembrane region" description="Helical" evidence="1">
    <location>
        <begin position="254"/>
        <end position="275"/>
    </location>
</feature>
<evidence type="ECO:0000259" key="3">
    <source>
        <dbReference type="Pfam" id="PF13387"/>
    </source>
</evidence>
<evidence type="ECO:0000256" key="2">
    <source>
        <dbReference type="SAM" id="SignalP"/>
    </source>
</evidence>
<keyword evidence="2" id="KW-0732">Signal</keyword>
<feature type="transmembrane region" description="Helical" evidence="1">
    <location>
        <begin position="336"/>
        <end position="354"/>
    </location>
</feature>
<evidence type="ECO:0000256" key="1">
    <source>
        <dbReference type="SAM" id="Phobius"/>
    </source>
</evidence>
<evidence type="ECO:0000313" key="5">
    <source>
        <dbReference type="EMBL" id="MBW4754133.1"/>
    </source>
</evidence>
<sequence length="392" mass="45153">MKKGLLYIVLTFILSVVNATVGAQSMTNPDRIQISLLTCSPGKEVWAQYGHTAIRYYDKESGEDLAINYGIFSLDQTYFIPRFVLGMTDYRMGVQPMDMFLTQYSYEGRGVIEQVLNLSAEDKEVIYKALQENMKPENVVYRYNYFFDNCTTRARDMLVNHLHGKVVYPPAEEDATFRSMIHKWNNKYEWSQFGEDLLLGVNADRKTTKSEQQFLPENLRSDFDKAKYNGKPLVKETNVLLDAETEVAEPVFPLSPLSVALIFAVISLVMMLFSYRRQQVYWAWDLALMLTSGLMGIIFFVMIFSQHPCVSLNFILLFFNPLPLFFLYSTIKKKKVIWWKIWGVLIILGLFGSLFQEIPLPILIVASFLLLHCIVHLRINKAVAPTVSNSNK</sequence>
<evidence type="ECO:0000313" key="6">
    <source>
        <dbReference type="Proteomes" id="UP000812077"/>
    </source>
</evidence>
<dbReference type="Pfam" id="PF25221">
    <property type="entry name" value="5TMH_Lnb"/>
    <property type="match status" value="1"/>
</dbReference>
<gene>
    <name evidence="5" type="ORF">KZO77_03605</name>
</gene>
<proteinExistence type="predicted"/>
<feature type="signal peptide" evidence="2">
    <location>
        <begin position="1"/>
        <end position="19"/>
    </location>
</feature>
<comment type="caution">
    <text evidence="5">The sequence shown here is derived from an EMBL/GenBank/DDBJ whole genome shotgun (WGS) entry which is preliminary data.</text>
</comment>
<keyword evidence="6" id="KW-1185">Reference proteome</keyword>
<dbReference type="InterPro" id="IPR057436">
    <property type="entry name" value="5TMH_Lnb"/>
</dbReference>
<organism evidence="5 6">
    <name type="scientific">Prevotella melaninogenica</name>
    <dbReference type="NCBI Taxonomy" id="28132"/>
    <lineage>
        <taxon>Bacteria</taxon>
        <taxon>Pseudomonadati</taxon>
        <taxon>Bacteroidota</taxon>
        <taxon>Bacteroidia</taxon>
        <taxon>Bacteroidales</taxon>
        <taxon>Prevotellaceae</taxon>
        <taxon>Prevotella</taxon>
    </lineage>
</organism>
<feature type="transmembrane region" description="Helical" evidence="1">
    <location>
        <begin position="282"/>
        <end position="304"/>
    </location>
</feature>
<keyword evidence="1" id="KW-1133">Transmembrane helix</keyword>
<evidence type="ECO:0000259" key="4">
    <source>
        <dbReference type="Pfam" id="PF25221"/>
    </source>
</evidence>
<name>A0ABS6Y3R5_9BACT</name>